<sequence>MFQNPCFQIMHPVNYIQIQDLKGIHLFLLE</sequence>
<accession>A0A8S5UM25</accession>
<proteinExistence type="predicted"/>
<organism evidence="1">
    <name type="scientific">Myoviridae sp. ctCo31</name>
    <dbReference type="NCBI Taxonomy" id="2825053"/>
    <lineage>
        <taxon>Viruses</taxon>
        <taxon>Duplodnaviria</taxon>
        <taxon>Heunggongvirae</taxon>
        <taxon>Uroviricota</taxon>
        <taxon>Caudoviricetes</taxon>
    </lineage>
</organism>
<protein>
    <submittedName>
        <fullName evidence="1">Uncharacterized protein</fullName>
    </submittedName>
</protein>
<evidence type="ECO:0000313" key="1">
    <source>
        <dbReference type="EMBL" id="DAF95528.1"/>
    </source>
</evidence>
<dbReference type="EMBL" id="BK016109">
    <property type="protein sequence ID" value="DAF95528.1"/>
    <property type="molecule type" value="Genomic_DNA"/>
</dbReference>
<name>A0A8S5UM25_9CAUD</name>
<reference evidence="1" key="1">
    <citation type="journal article" date="2021" name="Proc. Natl. Acad. Sci. U.S.A.">
        <title>A Catalog of Tens of Thousands of Viruses from Human Metagenomes Reveals Hidden Associations with Chronic Diseases.</title>
        <authorList>
            <person name="Tisza M.J."/>
            <person name="Buck C.B."/>
        </authorList>
    </citation>
    <scope>NUCLEOTIDE SEQUENCE</scope>
    <source>
        <strain evidence="1">CtCo31</strain>
    </source>
</reference>